<dbReference type="CDD" id="cd11378">
    <property type="entry name" value="DUF296"/>
    <property type="match status" value="1"/>
</dbReference>
<comment type="subcellular location">
    <subcellularLocation>
        <location evidence="5">Nucleus</location>
    </subcellularLocation>
</comment>
<keyword evidence="2 5" id="KW-0238">DNA-binding</keyword>
<protein>
    <recommendedName>
        <fullName evidence="5">AT-hook motif nuclear-localized protein</fullName>
    </recommendedName>
</protein>
<sequence length="236" mass="25722">MNDTKESNKNNIEYSVALPNVVDVKQEENILPPFTSTTGGTISPVPATMAMNDMQFFMAFLQGSNLKSFPAKVVPVNSCEDILEKLIPYAVTNEIFILGATGEVSYLELLNPPEAPVANTVLQGNFEISSIEGNIVLTKNHDKNRISCVTVLVAGNDGQIRGGPVRSLIAKSAVQVIVSTISKDAIQNMASKKYCKVDEHPPFPDQATRMEDAVDRIYRATLKELNQTNTYVSPSS</sequence>
<dbReference type="InterPro" id="IPR039605">
    <property type="entry name" value="AHL"/>
</dbReference>
<evidence type="ECO:0000256" key="1">
    <source>
        <dbReference type="ARBA" id="ARBA00023015"/>
    </source>
</evidence>
<evidence type="ECO:0000256" key="2">
    <source>
        <dbReference type="ARBA" id="ARBA00023125"/>
    </source>
</evidence>
<evidence type="ECO:0000313" key="7">
    <source>
        <dbReference type="EMBL" id="RDY06544.1"/>
    </source>
</evidence>
<dbReference type="AlphaFoldDB" id="A0A371HV24"/>
<name>A0A371HV24_MUCPR</name>
<keyword evidence="8" id="KW-1185">Reference proteome</keyword>
<evidence type="ECO:0000256" key="4">
    <source>
        <dbReference type="ARBA" id="ARBA00023242"/>
    </source>
</evidence>
<dbReference type="InterPro" id="IPR005175">
    <property type="entry name" value="PPC_dom"/>
</dbReference>
<dbReference type="EMBL" id="QJKJ01001668">
    <property type="protein sequence ID" value="RDY06544.1"/>
    <property type="molecule type" value="Genomic_DNA"/>
</dbReference>
<proteinExistence type="predicted"/>
<organism evidence="7 8">
    <name type="scientific">Mucuna pruriens</name>
    <name type="common">Velvet bean</name>
    <name type="synonym">Dolichos pruriens</name>
    <dbReference type="NCBI Taxonomy" id="157652"/>
    <lineage>
        <taxon>Eukaryota</taxon>
        <taxon>Viridiplantae</taxon>
        <taxon>Streptophyta</taxon>
        <taxon>Embryophyta</taxon>
        <taxon>Tracheophyta</taxon>
        <taxon>Spermatophyta</taxon>
        <taxon>Magnoliopsida</taxon>
        <taxon>eudicotyledons</taxon>
        <taxon>Gunneridae</taxon>
        <taxon>Pentapetalae</taxon>
        <taxon>rosids</taxon>
        <taxon>fabids</taxon>
        <taxon>Fabales</taxon>
        <taxon>Fabaceae</taxon>
        <taxon>Papilionoideae</taxon>
        <taxon>50 kb inversion clade</taxon>
        <taxon>NPAAA clade</taxon>
        <taxon>indigoferoid/millettioid clade</taxon>
        <taxon>Phaseoleae</taxon>
        <taxon>Mucuna</taxon>
    </lineage>
</organism>
<accession>A0A371HV24</accession>
<keyword evidence="1 5" id="KW-0805">Transcription regulation</keyword>
<evidence type="ECO:0000313" key="8">
    <source>
        <dbReference type="Proteomes" id="UP000257109"/>
    </source>
</evidence>
<comment type="function">
    <text evidence="5">Transcription factor that specifically binds AT-rich DNA sequences related to the nuclear matrix attachment regions (MARs).</text>
</comment>
<comment type="caution">
    <text evidence="7">The sequence shown here is derived from an EMBL/GenBank/DDBJ whole genome shotgun (WGS) entry which is preliminary data.</text>
</comment>
<dbReference type="Proteomes" id="UP000257109">
    <property type="component" value="Unassembled WGS sequence"/>
</dbReference>
<dbReference type="SUPFAM" id="SSF117856">
    <property type="entry name" value="AF0104/ALDC/Ptd012-like"/>
    <property type="match status" value="1"/>
</dbReference>
<dbReference type="GO" id="GO:0003680">
    <property type="term" value="F:minor groove of adenine-thymine-rich DNA binding"/>
    <property type="evidence" value="ECO:0007669"/>
    <property type="project" value="UniProtKB-UniRule"/>
</dbReference>
<dbReference type="PROSITE" id="PS51742">
    <property type="entry name" value="PPC"/>
    <property type="match status" value="1"/>
</dbReference>
<evidence type="ECO:0000256" key="3">
    <source>
        <dbReference type="ARBA" id="ARBA00023163"/>
    </source>
</evidence>
<dbReference type="OrthoDB" id="1429219at2759"/>
<feature type="domain" description="PPC" evidence="6">
    <location>
        <begin position="66"/>
        <end position="203"/>
    </location>
</feature>
<keyword evidence="3 5" id="KW-0804">Transcription</keyword>
<evidence type="ECO:0000256" key="5">
    <source>
        <dbReference type="RuleBase" id="RU367031"/>
    </source>
</evidence>
<dbReference type="GO" id="GO:0005634">
    <property type="term" value="C:nucleus"/>
    <property type="evidence" value="ECO:0007669"/>
    <property type="project" value="UniProtKB-SubCell"/>
</dbReference>
<evidence type="ECO:0000259" key="6">
    <source>
        <dbReference type="PROSITE" id="PS51742"/>
    </source>
</evidence>
<dbReference type="STRING" id="157652.A0A371HV24"/>
<reference evidence="7" key="1">
    <citation type="submission" date="2018-05" db="EMBL/GenBank/DDBJ databases">
        <title>Draft genome of Mucuna pruriens seed.</title>
        <authorList>
            <person name="Nnadi N.E."/>
            <person name="Vos R."/>
            <person name="Hasami M.H."/>
            <person name="Devisetty U.K."/>
            <person name="Aguiy J.C."/>
        </authorList>
    </citation>
    <scope>NUCLEOTIDE SEQUENCE [LARGE SCALE GENOMIC DNA]</scope>
    <source>
        <strain evidence="7">JCA_2017</strain>
    </source>
</reference>
<gene>
    <name evidence="7" type="primary">AHL5</name>
    <name evidence="7" type="ORF">CR513_09448</name>
</gene>
<dbReference type="Gene3D" id="3.30.1330.80">
    <property type="entry name" value="Hypothetical protein, similar to alpha- acetolactate decarboxylase, domain 2"/>
    <property type="match status" value="1"/>
</dbReference>
<comment type="domain">
    <text evidence="5">The PPC domain mediates interactions between AHL proteins.</text>
</comment>
<keyword evidence="4 5" id="KW-0539">Nucleus</keyword>
<dbReference type="Pfam" id="PF03479">
    <property type="entry name" value="PCC"/>
    <property type="match status" value="1"/>
</dbReference>
<dbReference type="PANTHER" id="PTHR31500">
    <property type="entry name" value="AT-HOOK MOTIF NUCLEAR-LOCALIZED PROTEIN 9"/>
    <property type="match status" value="1"/>
</dbReference>
<feature type="non-terminal residue" evidence="7">
    <location>
        <position position="1"/>
    </location>
</feature>
<dbReference type="PANTHER" id="PTHR31500:SF57">
    <property type="entry name" value="AT-HOOK MOTIF NUCLEAR-LOCALIZED PROTEIN 10"/>
    <property type="match status" value="1"/>
</dbReference>